<proteinExistence type="predicted"/>
<reference evidence="2 3" key="1">
    <citation type="journal article" date="2017" name="BMC Genomics">
        <title>Comparative genomic and phylogenomic analyses of the Bifidobacteriaceae family.</title>
        <authorList>
            <person name="Lugli G.A."/>
            <person name="Milani C."/>
            <person name="Turroni F."/>
            <person name="Duranti S."/>
            <person name="Mancabelli L."/>
            <person name="Mangifesta M."/>
            <person name="Ferrario C."/>
            <person name="Modesto M."/>
            <person name="Mattarelli P."/>
            <person name="Jiri K."/>
            <person name="van Sinderen D."/>
            <person name="Ventura M."/>
        </authorList>
    </citation>
    <scope>NUCLEOTIDE SEQUENCE [LARGE SCALE GENOMIC DNA]</scope>
    <source>
        <strain evidence="2 3">DSM 24744</strain>
    </source>
</reference>
<protein>
    <submittedName>
        <fullName evidence="2">DNA-binding protein</fullName>
    </submittedName>
</protein>
<evidence type="ECO:0000313" key="3">
    <source>
        <dbReference type="Proteomes" id="UP000216454"/>
    </source>
</evidence>
<dbReference type="GO" id="GO:0009691">
    <property type="term" value="P:cytokinin biosynthetic process"/>
    <property type="evidence" value="ECO:0007669"/>
    <property type="project" value="InterPro"/>
</dbReference>
<dbReference type="EMBL" id="MWWQ01000006">
    <property type="protein sequence ID" value="OZG51999.1"/>
    <property type="molecule type" value="Genomic_DNA"/>
</dbReference>
<sequence>MNRFVRRYTADDEHNGGVWAGTADANALGGIQSGGIQSEGIQSEGIQGDADSNTQDGKAEEQAQSAQLSQEQSADEGTQAGRGGDNQQDGHKEATDDRPWAQDANITPATLEDPSVLDHDKARQGADSPLGTTYQRGPVMFRGQMIPTDGTTSGHLLSGEDSTDWLHMDPWRVLRIQAEFVDGFGALAELGPAISIFGSARVKRNTPDYIAAEKMGGMAARKNVAVITGGGPGIMEAANRGAALADGVSVGLGIELPHEQGINPYVNLGMSFRYFFVRKTMFVKYSSGIIVCPGGFGTMDELFECLTLVQTHKTAKMPVVLYDSEYWSGLLDWITGTLQSRGMISALDPQLFKVTDDPTEAVEYACRMIPGIAGNGDASRTR</sequence>
<dbReference type="PANTHER" id="PTHR43393">
    <property type="entry name" value="CYTOKININ RIBOSIDE 5'-MONOPHOSPHATE PHOSPHORIBOHYDROLASE"/>
    <property type="match status" value="1"/>
</dbReference>
<feature type="compositionally biased region" description="Low complexity" evidence="1">
    <location>
        <begin position="62"/>
        <end position="72"/>
    </location>
</feature>
<dbReference type="InterPro" id="IPR052341">
    <property type="entry name" value="LOG_family_nucleotidases"/>
</dbReference>
<organism evidence="2 3">
    <name type="scientific">Pseudoscardovia suis</name>
    <dbReference type="NCBI Taxonomy" id="987063"/>
    <lineage>
        <taxon>Bacteria</taxon>
        <taxon>Bacillati</taxon>
        <taxon>Actinomycetota</taxon>
        <taxon>Actinomycetes</taxon>
        <taxon>Bifidobacteriales</taxon>
        <taxon>Bifidobacteriaceae</taxon>
        <taxon>Pseudoscardovia</taxon>
    </lineage>
</organism>
<evidence type="ECO:0000313" key="2">
    <source>
        <dbReference type="EMBL" id="OZG51999.1"/>
    </source>
</evidence>
<keyword evidence="3" id="KW-1185">Reference proteome</keyword>
<dbReference type="InterPro" id="IPR005269">
    <property type="entry name" value="LOG"/>
</dbReference>
<feature type="compositionally biased region" description="Basic and acidic residues" evidence="1">
    <location>
        <begin position="88"/>
        <end position="100"/>
    </location>
</feature>
<dbReference type="Proteomes" id="UP000216454">
    <property type="component" value="Unassembled WGS sequence"/>
</dbReference>
<dbReference type="PANTHER" id="PTHR43393:SF2">
    <property type="entry name" value="CYTOKININ RIBOSIDE 5'-MONOPHOSPHATE PHOSPHORIBOHYDROLASE"/>
    <property type="match status" value="1"/>
</dbReference>
<dbReference type="Gene3D" id="3.40.50.450">
    <property type="match status" value="1"/>
</dbReference>
<feature type="compositionally biased region" description="Low complexity" evidence="1">
    <location>
        <begin position="34"/>
        <end position="48"/>
    </location>
</feature>
<feature type="region of interest" description="Disordered" evidence="1">
    <location>
        <begin position="30"/>
        <end position="136"/>
    </location>
</feature>
<dbReference type="GO" id="GO:0003677">
    <property type="term" value="F:DNA binding"/>
    <property type="evidence" value="ECO:0007669"/>
    <property type="project" value="UniProtKB-KW"/>
</dbReference>
<dbReference type="AlphaFoldDB" id="A0A261EYQ5"/>
<dbReference type="NCBIfam" id="TIGR00730">
    <property type="entry name" value="Rossman fold protein, TIGR00730 family"/>
    <property type="match status" value="1"/>
</dbReference>
<name>A0A261EYQ5_9BIFI</name>
<evidence type="ECO:0000256" key="1">
    <source>
        <dbReference type="SAM" id="MobiDB-lite"/>
    </source>
</evidence>
<keyword evidence="2" id="KW-0238">DNA-binding</keyword>
<dbReference type="InterPro" id="IPR031100">
    <property type="entry name" value="LOG_fam"/>
</dbReference>
<dbReference type="GO" id="GO:0005829">
    <property type="term" value="C:cytosol"/>
    <property type="evidence" value="ECO:0007669"/>
    <property type="project" value="TreeGrafter"/>
</dbReference>
<gene>
    <name evidence="2" type="ORF">PSSU_0782</name>
</gene>
<accession>A0A261EYQ5</accession>
<comment type="caution">
    <text evidence="2">The sequence shown here is derived from an EMBL/GenBank/DDBJ whole genome shotgun (WGS) entry which is preliminary data.</text>
</comment>
<dbReference type="SUPFAM" id="SSF102405">
    <property type="entry name" value="MCP/YpsA-like"/>
    <property type="match status" value="1"/>
</dbReference>
<dbReference type="Pfam" id="PF03641">
    <property type="entry name" value="Lysine_decarbox"/>
    <property type="match status" value="1"/>
</dbReference>
<dbReference type="GO" id="GO:0016787">
    <property type="term" value="F:hydrolase activity"/>
    <property type="evidence" value="ECO:0007669"/>
    <property type="project" value="InterPro"/>
</dbReference>